<dbReference type="Pfam" id="PF12916">
    <property type="entry name" value="DUF3834"/>
    <property type="match status" value="1"/>
</dbReference>
<dbReference type="EMBL" id="CP020477">
    <property type="protein sequence ID" value="ARM74872.1"/>
    <property type="molecule type" value="Genomic_DNA"/>
</dbReference>
<accession>A0A1W6JXA6</accession>
<evidence type="ECO:0000313" key="2">
    <source>
        <dbReference type="Proteomes" id="UP000193404"/>
    </source>
</evidence>
<dbReference type="AlphaFoldDB" id="A0A1W6JXA6"/>
<dbReference type="Proteomes" id="UP000193404">
    <property type="component" value="Chromosome"/>
</dbReference>
<dbReference type="STRING" id="282676.B6F84_01740"/>
<reference evidence="1 2" key="1">
    <citation type="submission" date="2017-03" db="EMBL/GenBank/DDBJ databases">
        <title>Sulfur activation and transportation mechanism of thermophilic Archaea Acidianus manzaensis YN-25.</title>
        <authorList>
            <person name="Ma Y."/>
            <person name="Yang Y."/>
            <person name="Xia J."/>
        </authorList>
    </citation>
    <scope>NUCLEOTIDE SEQUENCE [LARGE SCALE GENOMIC DNA]</scope>
    <source>
        <strain evidence="1 2">YN-25</strain>
    </source>
</reference>
<dbReference type="Gene3D" id="3.40.190.200">
    <property type="match status" value="1"/>
</dbReference>
<dbReference type="InterPro" id="IPR024533">
    <property type="entry name" value="DUF3834"/>
</dbReference>
<dbReference type="SUPFAM" id="SSF53850">
    <property type="entry name" value="Periplasmic binding protein-like II"/>
    <property type="match status" value="1"/>
</dbReference>
<evidence type="ECO:0008006" key="3">
    <source>
        <dbReference type="Google" id="ProtNLM"/>
    </source>
</evidence>
<sequence length="216" mass="24335">MIVISSPIGPVSYPLIASTMKRNDFKIEFNTAGDVRLDAIPLLEKTNYVLVRRMLIITPKIGNKIAVWKKGSANDILLNLILKLYGYKSEIIYTDEPSKVYILYKEGKADSALVTTAVSKEGVYVEDLLREKGFDLPGICGADILNDSIESDFVSIYNEGIDLFKENIEETAEYVAEYLADNLSVYRPSMFIQSIIESSEFLVSKLNSPYTFRKVF</sequence>
<organism evidence="1 2">
    <name type="scientific">Acidianus manzaensis</name>
    <dbReference type="NCBI Taxonomy" id="282676"/>
    <lineage>
        <taxon>Archaea</taxon>
        <taxon>Thermoproteota</taxon>
        <taxon>Thermoprotei</taxon>
        <taxon>Sulfolobales</taxon>
        <taxon>Sulfolobaceae</taxon>
        <taxon>Acidianus</taxon>
    </lineage>
</organism>
<proteinExistence type="predicted"/>
<protein>
    <recommendedName>
        <fullName evidence="3">DUF3834 domain-containing protein</fullName>
    </recommendedName>
</protein>
<evidence type="ECO:0000313" key="1">
    <source>
        <dbReference type="EMBL" id="ARM74872.1"/>
    </source>
</evidence>
<dbReference type="RefSeq" id="WP_148690624.1">
    <property type="nucleotide sequence ID" value="NZ_CP020477.1"/>
</dbReference>
<dbReference type="KEGG" id="aman:B6F84_01740"/>
<name>A0A1W6JXA6_9CREN</name>
<dbReference type="GeneID" id="41589601"/>
<gene>
    <name evidence="1" type="ORF">B6F84_01740</name>
</gene>
<keyword evidence="2" id="KW-1185">Reference proteome</keyword>
<dbReference type="OrthoDB" id="56755at2157"/>